<dbReference type="Gene3D" id="3.30.1240.10">
    <property type="match status" value="1"/>
</dbReference>
<dbReference type="InterPro" id="IPR036412">
    <property type="entry name" value="HAD-like_sf"/>
</dbReference>
<dbReference type="NCBIfam" id="TIGR01484">
    <property type="entry name" value="HAD-SF-IIB"/>
    <property type="match status" value="1"/>
</dbReference>
<sequence length="289" mass="32402">MTNKAKTIKFIVSDMDGTLFEGHRETIFDLSLRNEEALKKIKDSNIEFCVSSGRMVDFGIQLLKKYGFSKIRVAGFNGAVCSDCGKIVSTLPIPYSTLSKIIPIIKTKYSSEFRSLQLQTLTSERLFLPNDESSIQSYQKDIDRLGIGRISKTTIDDYLKDPKDTMIGKLSFYMPSKDRSIQAINDLRSATSDGSIFITMSSDTLVEIVNPNAGKDNFVSYLRKTYNLSKDEIAVIGDAPNDRKMFSESNFRFAMASGDESLKSDADFIVNDVAECIDYCINYNKGKVE</sequence>
<comment type="caution">
    <text evidence="1">The sequence shown here is derived from an EMBL/GenBank/DDBJ whole genome shotgun (WGS) entry which is preliminary data.</text>
</comment>
<accession>A0ABR2H3L1</accession>
<dbReference type="Pfam" id="PF08282">
    <property type="entry name" value="Hydrolase_3"/>
    <property type="match status" value="1"/>
</dbReference>
<dbReference type="EMBL" id="JAPFFF010000048">
    <property type="protein sequence ID" value="KAK8840050.1"/>
    <property type="molecule type" value="Genomic_DNA"/>
</dbReference>
<organism evidence="1 2">
    <name type="scientific">Tritrichomonas musculus</name>
    <dbReference type="NCBI Taxonomy" id="1915356"/>
    <lineage>
        <taxon>Eukaryota</taxon>
        <taxon>Metamonada</taxon>
        <taxon>Parabasalia</taxon>
        <taxon>Tritrichomonadida</taxon>
        <taxon>Tritrichomonadidae</taxon>
        <taxon>Tritrichomonas</taxon>
    </lineage>
</organism>
<reference evidence="1 2" key="1">
    <citation type="submission" date="2024-04" db="EMBL/GenBank/DDBJ databases">
        <title>Tritrichomonas musculus Genome.</title>
        <authorList>
            <person name="Alves-Ferreira E."/>
            <person name="Grigg M."/>
            <person name="Lorenzi H."/>
            <person name="Galac M."/>
        </authorList>
    </citation>
    <scope>NUCLEOTIDE SEQUENCE [LARGE SCALE GENOMIC DNA]</scope>
    <source>
        <strain evidence="1 2">EAF2021</strain>
    </source>
</reference>
<dbReference type="SUPFAM" id="SSF56784">
    <property type="entry name" value="HAD-like"/>
    <property type="match status" value="1"/>
</dbReference>
<evidence type="ECO:0000313" key="2">
    <source>
        <dbReference type="Proteomes" id="UP001470230"/>
    </source>
</evidence>
<dbReference type="InterPro" id="IPR023214">
    <property type="entry name" value="HAD_sf"/>
</dbReference>
<dbReference type="InterPro" id="IPR006379">
    <property type="entry name" value="HAD-SF_hydro_IIB"/>
</dbReference>
<dbReference type="Proteomes" id="UP001470230">
    <property type="component" value="Unassembled WGS sequence"/>
</dbReference>
<dbReference type="PANTHER" id="PTHR10000:SF8">
    <property type="entry name" value="HAD SUPERFAMILY HYDROLASE-LIKE, TYPE 3"/>
    <property type="match status" value="1"/>
</dbReference>
<evidence type="ECO:0008006" key="3">
    <source>
        <dbReference type="Google" id="ProtNLM"/>
    </source>
</evidence>
<keyword evidence="2" id="KW-1185">Reference proteome</keyword>
<evidence type="ECO:0000313" key="1">
    <source>
        <dbReference type="EMBL" id="KAK8840050.1"/>
    </source>
</evidence>
<name>A0ABR2H3L1_9EUKA</name>
<dbReference type="Gene3D" id="3.40.50.1000">
    <property type="entry name" value="HAD superfamily/HAD-like"/>
    <property type="match status" value="1"/>
</dbReference>
<dbReference type="PANTHER" id="PTHR10000">
    <property type="entry name" value="PHOSPHOSERINE PHOSPHATASE"/>
    <property type="match status" value="1"/>
</dbReference>
<proteinExistence type="predicted"/>
<gene>
    <name evidence="1" type="ORF">M9Y10_030983</name>
</gene>
<protein>
    <recommendedName>
        <fullName evidence="3">Haloacid dehalogenase-like hydrolase family protein</fullName>
    </recommendedName>
</protein>